<dbReference type="AlphaFoldDB" id="A0A382TIL0"/>
<feature type="non-terminal residue" evidence="1">
    <location>
        <position position="1"/>
    </location>
</feature>
<protein>
    <submittedName>
        <fullName evidence="1">Uncharacterized protein</fullName>
    </submittedName>
</protein>
<proteinExistence type="predicted"/>
<gene>
    <name evidence="1" type="ORF">METZ01_LOCUS374469</name>
</gene>
<name>A0A382TIL0_9ZZZZ</name>
<organism evidence="1">
    <name type="scientific">marine metagenome</name>
    <dbReference type="NCBI Taxonomy" id="408172"/>
    <lineage>
        <taxon>unclassified sequences</taxon>
        <taxon>metagenomes</taxon>
        <taxon>ecological metagenomes</taxon>
    </lineage>
</organism>
<evidence type="ECO:0000313" key="1">
    <source>
        <dbReference type="EMBL" id="SVD21615.1"/>
    </source>
</evidence>
<dbReference type="EMBL" id="UINC01136701">
    <property type="protein sequence ID" value="SVD21615.1"/>
    <property type="molecule type" value="Genomic_DNA"/>
</dbReference>
<accession>A0A382TIL0</accession>
<reference evidence="1" key="1">
    <citation type="submission" date="2018-05" db="EMBL/GenBank/DDBJ databases">
        <authorList>
            <person name="Lanie J.A."/>
            <person name="Ng W.-L."/>
            <person name="Kazmierczak K.M."/>
            <person name="Andrzejewski T.M."/>
            <person name="Davidsen T.M."/>
            <person name="Wayne K.J."/>
            <person name="Tettelin H."/>
            <person name="Glass J.I."/>
            <person name="Rusch D."/>
            <person name="Podicherti R."/>
            <person name="Tsui H.-C.T."/>
            <person name="Winkler M.E."/>
        </authorList>
    </citation>
    <scope>NUCLEOTIDE SEQUENCE</scope>
</reference>
<sequence>NITKELRLLPGKPSKNISYAGDATLSFFSNQNLESPQAFSISFDPRWKEVLLLLYPKTSSEKTFNCLPVFRPIGGPGIGIAVNLTGNPLSLSVDGRRQRLLPGKPAPFRFSLSQKDHIRFGVDALDAGTAKPILSVKKFFDQNDNPILLLRRKAFADSKGLIKYGKLLLTTL</sequence>